<feature type="non-terminal residue" evidence="2">
    <location>
        <position position="57"/>
    </location>
</feature>
<dbReference type="GO" id="GO:0006265">
    <property type="term" value="P:DNA topological change"/>
    <property type="evidence" value="ECO:0007669"/>
    <property type="project" value="InterPro"/>
</dbReference>
<dbReference type="GO" id="GO:0003917">
    <property type="term" value="F:DNA topoisomerase type I (single strand cut, ATP-independent) activity"/>
    <property type="evidence" value="ECO:0007669"/>
    <property type="project" value="InterPro"/>
</dbReference>
<accession>T1AFZ1</accession>
<evidence type="ECO:0000313" key="2">
    <source>
        <dbReference type="EMBL" id="EQD59416.1"/>
    </source>
</evidence>
<evidence type="ECO:0000259" key="1">
    <source>
        <dbReference type="PROSITE" id="PS52039"/>
    </source>
</evidence>
<dbReference type="EC" id="5.99.1.3" evidence="2"/>
<proteinExistence type="predicted"/>
<keyword evidence="2" id="KW-0413">Isomerase</keyword>
<gene>
    <name evidence="2" type="ORF">B2A_04002</name>
</gene>
<reference evidence="2" key="1">
    <citation type="submission" date="2013-08" db="EMBL/GenBank/DDBJ databases">
        <authorList>
            <person name="Mendez C."/>
            <person name="Richter M."/>
            <person name="Ferrer M."/>
            <person name="Sanchez J."/>
        </authorList>
    </citation>
    <scope>NUCLEOTIDE SEQUENCE</scope>
</reference>
<dbReference type="InterPro" id="IPR013497">
    <property type="entry name" value="Topo_IA_cen"/>
</dbReference>
<dbReference type="SUPFAM" id="SSF56712">
    <property type="entry name" value="Prokaryotic type I DNA topoisomerase"/>
    <property type="match status" value="1"/>
</dbReference>
<dbReference type="AlphaFoldDB" id="T1AFZ1"/>
<protein>
    <submittedName>
        <fullName evidence="2">DNA topoisomerase, type IA, domain protein 2 domain protein</fullName>
        <ecNumber evidence="2">5.99.1.3</ecNumber>
    </submittedName>
</protein>
<organism evidence="2">
    <name type="scientific">mine drainage metagenome</name>
    <dbReference type="NCBI Taxonomy" id="410659"/>
    <lineage>
        <taxon>unclassified sequences</taxon>
        <taxon>metagenomes</taxon>
        <taxon>ecological metagenomes</taxon>
    </lineage>
</organism>
<comment type="caution">
    <text evidence="2">The sequence shown here is derived from an EMBL/GenBank/DDBJ whole genome shotgun (WGS) entry which is preliminary data.</text>
</comment>
<name>T1AFZ1_9ZZZZ</name>
<dbReference type="InterPro" id="IPR000380">
    <property type="entry name" value="Topo_IA"/>
</dbReference>
<dbReference type="EMBL" id="AUZZ01002669">
    <property type="protein sequence ID" value="EQD59416.1"/>
    <property type="molecule type" value="Genomic_DNA"/>
</dbReference>
<dbReference type="SMART" id="SM00436">
    <property type="entry name" value="TOP1Bc"/>
    <property type="match status" value="1"/>
</dbReference>
<dbReference type="PROSITE" id="PS52039">
    <property type="entry name" value="TOPO_IA_2"/>
    <property type="match status" value="1"/>
</dbReference>
<dbReference type="PANTHER" id="PTHR42785">
    <property type="entry name" value="DNA TOPOISOMERASE, TYPE IA, CORE"/>
    <property type="match status" value="1"/>
</dbReference>
<sequence length="57" mass="6366">MSFNEITTRAVKEAIAHPRRIDMGLVRSQEARRVIDKLVGYTLSPAVSRLRGEALSV</sequence>
<dbReference type="InterPro" id="IPR003601">
    <property type="entry name" value="Topo_IA_2"/>
</dbReference>
<dbReference type="PANTHER" id="PTHR42785:SF1">
    <property type="entry name" value="DNA TOPOISOMERASE"/>
    <property type="match status" value="1"/>
</dbReference>
<reference evidence="2" key="2">
    <citation type="journal article" date="2014" name="ISME J.">
        <title>Microbial stratification in low pH oxic and suboxic macroscopic growths along an acid mine drainage.</title>
        <authorList>
            <person name="Mendez-Garcia C."/>
            <person name="Mesa V."/>
            <person name="Sprenger R.R."/>
            <person name="Richter M."/>
            <person name="Diez M.S."/>
            <person name="Solano J."/>
            <person name="Bargiela R."/>
            <person name="Golyshina O.V."/>
            <person name="Manteca A."/>
            <person name="Ramos J.L."/>
            <person name="Gallego J.R."/>
            <person name="Llorente I."/>
            <person name="Martins Dos Santos V.A."/>
            <person name="Jensen O.N."/>
            <person name="Pelaez A.I."/>
            <person name="Sanchez J."/>
            <person name="Ferrer M."/>
        </authorList>
    </citation>
    <scope>NUCLEOTIDE SEQUENCE</scope>
</reference>
<feature type="domain" description="Topo IA-type catalytic" evidence="1">
    <location>
        <begin position="22"/>
        <end position="57"/>
    </location>
</feature>
<dbReference type="GO" id="GO:0003677">
    <property type="term" value="F:DNA binding"/>
    <property type="evidence" value="ECO:0007669"/>
    <property type="project" value="InterPro"/>
</dbReference>
<dbReference type="InterPro" id="IPR023405">
    <property type="entry name" value="Topo_IA_core_domain"/>
</dbReference>